<dbReference type="HAMAP" id="MF_02071">
    <property type="entry name" value="RlpA"/>
    <property type="match status" value="1"/>
</dbReference>
<dbReference type="SUPFAM" id="SSF110997">
    <property type="entry name" value="Sporulation related repeat"/>
    <property type="match status" value="1"/>
</dbReference>
<dbReference type="GO" id="GO:0071555">
    <property type="term" value="P:cell wall organization"/>
    <property type="evidence" value="ECO:0007669"/>
    <property type="project" value="UniProtKB-KW"/>
</dbReference>
<evidence type="ECO:0000313" key="8">
    <source>
        <dbReference type="Proteomes" id="UP000218767"/>
    </source>
</evidence>
<dbReference type="InterPro" id="IPR036680">
    <property type="entry name" value="SPOR-like_sf"/>
</dbReference>
<dbReference type="NCBIfam" id="TIGR00413">
    <property type="entry name" value="rlpA"/>
    <property type="match status" value="1"/>
</dbReference>
<evidence type="ECO:0000256" key="1">
    <source>
        <dbReference type="ARBA" id="ARBA00022729"/>
    </source>
</evidence>
<comment type="function">
    <text evidence="4">Lytic transglycosylase with a strong preference for naked glycan strands that lack stem peptides.</text>
</comment>
<dbReference type="AlphaFoldDB" id="A0A2A4XBM1"/>
<reference evidence="8" key="1">
    <citation type="submission" date="2017-08" db="EMBL/GenBank/DDBJ databases">
        <title>A dynamic microbial community with high functional redundancy inhabits the cold, oxic subseafloor aquifer.</title>
        <authorList>
            <person name="Tully B.J."/>
            <person name="Wheat C.G."/>
            <person name="Glazer B.T."/>
            <person name="Huber J.A."/>
        </authorList>
    </citation>
    <scope>NUCLEOTIDE SEQUENCE [LARGE SCALE GENOMIC DNA]</scope>
</reference>
<dbReference type="InterPro" id="IPR036908">
    <property type="entry name" value="RlpA-like_sf"/>
</dbReference>
<dbReference type="GO" id="GO:0009279">
    <property type="term" value="C:cell outer membrane"/>
    <property type="evidence" value="ECO:0007669"/>
    <property type="project" value="TreeGrafter"/>
</dbReference>
<dbReference type="EC" id="4.2.2.-" evidence="4"/>
<dbReference type="GO" id="GO:0000270">
    <property type="term" value="P:peptidoglycan metabolic process"/>
    <property type="evidence" value="ECO:0007669"/>
    <property type="project" value="UniProtKB-UniRule"/>
</dbReference>
<name>A0A2A4XBM1_9GAMM</name>
<gene>
    <name evidence="4" type="primary">rlpA</name>
    <name evidence="7" type="ORF">COB20_03825</name>
</gene>
<dbReference type="Gene3D" id="2.40.40.10">
    <property type="entry name" value="RlpA-like domain"/>
    <property type="match status" value="1"/>
</dbReference>
<evidence type="ECO:0000259" key="6">
    <source>
        <dbReference type="PROSITE" id="PS51724"/>
    </source>
</evidence>
<dbReference type="SUPFAM" id="SSF50685">
    <property type="entry name" value="Barwin-like endoglucanases"/>
    <property type="match status" value="1"/>
</dbReference>
<keyword evidence="1 4" id="KW-0732">Signal</keyword>
<evidence type="ECO:0000256" key="5">
    <source>
        <dbReference type="RuleBase" id="RU003495"/>
    </source>
</evidence>
<dbReference type="InterPro" id="IPR012997">
    <property type="entry name" value="RplA"/>
</dbReference>
<feature type="chain" id="PRO_5013405160" description="Endolytic peptidoglycan transglycosylase RlpA" evidence="4">
    <location>
        <begin position="29"/>
        <end position="289"/>
    </location>
</feature>
<dbReference type="CDD" id="cd22268">
    <property type="entry name" value="DPBB_RlpA-like"/>
    <property type="match status" value="1"/>
</dbReference>
<dbReference type="Pfam" id="PF03330">
    <property type="entry name" value="DPBB_1"/>
    <property type="match status" value="1"/>
</dbReference>
<dbReference type="PROSITE" id="PS51724">
    <property type="entry name" value="SPOR"/>
    <property type="match status" value="1"/>
</dbReference>
<accession>A0A2A4XBM1</accession>
<comment type="similarity">
    <text evidence="4 5">Belongs to the RlpA family.</text>
</comment>
<evidence type="ECO:0000256" key="4">
    <source>
        <dbReference type="HAMAP-Rule" id="MF_02071"/>
    </source>
</evidence>
<dbReference type="InterPro" id="IPR009009">
    <property type="entry name" value="RlpA-like_DPBB"/>
</dbReference>
<dbReference type="EMBL" id="NVUL01000013">
    <property type="protein sequence ID" value="PCI79960.1"/>
    <property type="molecule type" value="Genomic_DNA"/>
</dbReference>
<proteinExistence type="inferred from homology"/>
<keyword evidence="3 4" id="KW-0961">Cell wall biogenesis/degradation</keyword>
<dbReference type="InterPro" id="IPR007730">
    <property type="entry name" value="SPOR-like_dom"/>
</dbReference>
<protein>
    <recommendedName>
        <fullName evidence="4">Endolytic peptidoglycan transglycosylase RlpA</fullName>
        <ecNumber evidence="4">4.2.2.-</ecNumber>
    </recommendedName>
</protein>
<feature type="domain" description="SPOR" evidence="6">
    <location>
        <begin position="208"/>
        <end position="289"/>
    </location>
</feature>
<evidence type="ECO:0000313" key="7">
    <source>
        <dbReference type="EMBL" id="PCI79960.1"/>
    </source>
</evidence>
<keyword evidence="2 4" id="KW-0456">Lyase</keyword>
<dbReference type="PANTHER" id="PTHR34183:SF1">
    <property type="entry name" value="ENDOLYTIC PEPTIDOGLYCAN TRANSGLYCOSYLASE RLPA"/>
    <property type="match status" value="1"/>
</dbReference>
<dbReference type="FunFam" id="2.40.40.10:FF:000003">
    <property type="entry name" value="Endolytic peptidoglycan transglycosylase RlpA"/>
    <property type="match status" value="1"/>
</dbReference>
<dbReference type="Gene3D" id="3.30.70.1070">
    <property type="entry name" value="Sporulation related repeat"/>
    <property type="match status" value="1"/>
</dbReference>
<sequence length="289" mass="31698" precursor="true">MIMNSTVLRISLVSPILLAMMACSSAPAPEQTPESPNKGRYSISQDRAPTRIVDLSAIPEVIPQPLHRTMAGNRSPYTVLGKSYRVLPTEEGYFERGVASWYGEKFHGHKTSNGEVFDMYQVSAAHKSLPIPSFLRVTNLDNNRSIVVRVNDRGPFHGDRVIDLSYAAALKLGYADRGTARVQLESIVATGVSRDREVSSTQNETLRVSSAASKYLQVGAFSELSIAREVSSRVEEITNLPVFIRSVNTSNNRILHRVRVGPISDPGQIQRVSQSVVAANLGSPYTVTE</sequence>
<dbReference type="Proteomes" id="UP000218767">
    <property type="component" value="Unassembled WGS sequence"/>
</dbReference>
<feature type="signal peptide" evidence="4">
    <location>
        <begin position="1"/>
        <end position="28"/>
    </location>
</feature>
<evidence type="ECO:0000256" key="2">
    <source>
        <dbReference type="ARBA" id="ARBA00023239"/>
    </source>
</evidence>
<dbReference type="GO" id="GO:0008932">
    <property type="term" value="F:lytic endotransglycosylase activity"/>
    <property type="evidence" value="ECO:0007669"/>
    <property type="project" value="UniProtKB-UniRule"/>
</dbReference>
<comment type="caution">
    <text evidence="7">The sequence shown here is derived from an EMBL/GenBank/DDBJ whole genome shotgun (WGS) entry which is preliminary data.</text>
</comment>
<evidence type="ECO:0000256" key="3">
    <source>
        <dbReference type="ARBA" id="ARBA00023316"/>
    </source>
</evidence>
<dbReference type="InterPro" id="IPR034718">
    <property type="entry name" value="RlpA"/>
</dbReference>
<dbReference type="PANTHER" id="PTHR34183">
    <property type="entry name" value="ENDOLYTIC PEPTIDOGLYCAN TRANSGLYCOSYLASE RLPA"/>
    <property type="match status" value="1"/>
</dbReference>
<organism evidence="7 8">
    <name type="scientific">SAR86 cluster bacterium</name>
    <dbReference type="NCBI Taxonomy" id="2030880"/>
    <lineage>
        <taxon>Bacteria</taxon>
        <taxon>Pseudomonadati</taxon>
        <taxon>Pseudomonadota</taxon>
        <taxon>Gammaproteobacteria</taxon>
        <taxon>SAR86 cluster</taxon>
    </lineage>
</organism>
<dbReference type="GO" id="GO:0042834">
    <property type="term" value="F:peptidoglycan binding"/>
    <property type="evidence" value="ECO:0007669"/>
    <property type="project" value="InterPro"/>
</dbReference>
<dbReference type="Pfam" id="PF05036">
    <property type="entry name" value="SPOR"/>
    <property type="match status" value="1"/>
</dbReference>